<dbReference type="PANTHER" id="PTHR30561:SF9">
    <property type="entry name" value="4-AMINO-4-DEOXY-L-ARABINOSE-PHOSPHOUNDECAPRENOL FLIPPASE SUBUNIT ARNF-RELATED"/>
    <property type="match status" value="1"/>
</dbReference>
<name>I3ZEA2_TERRK</name>
<dbReference type="GO" id="GO:0005886">
    <property type="term" value="C:plasma membrane"/>
    <property type="evidence" value="ECO:0007669"/>
    <property type="project" value="UniProtKB-SubCell"/>
</dbReference>
<dbReference type="InterPro" id="IPR037185">
    <property type="entry name" value="EmrE-like"/>
</dbReference>
<feature type="transmembrane region" description="Helical" evidence="6">
    <location>
        <begin position="99"/>
        <end position="117"/>
    </location>
</feature>
<accession>I3ZEA2</accession>
<dbReference type="KEGG" id="trs:Terro_1260"/>
<proteinExistence type="predicted"/>
<dbReference type="Proteomes" id="UP000006056">
    <property type="component" value="Chromosome"/>
</dbReference>
<dbReference type="InterPro" id="IPR000390">
    <property type="entry name" value="Small_drug/metabolite_transptr"/>
</dbReference>
<dbReference type="PANTHER" id="PTHR30561">
    <property type="entry name" value="SMR FAMILY PROTON-DEPENDENT DRUG EFFLUX TRANSPORTER SUGE"/>
    <property type="match status" value="1"/>
</dbReference>
<dbReference type="OrthoDB" id="117614at2"/>
<organism evidence="7 8">
    <name type="scientific">Terriglobus roseus (strain DSM 18391 / NRRL B-41598 / KBS 63)</name>
    <dbReference type="NCBI Taxonomy" id="926566"/>
    <lineage>
        <taxon>Bacteria</taxon>
        <taxon>Pseudomonadati</taxon>
        <taxon>Acidobacteriota</taxon>
        <taxon>Terriglobia</taxon>
        <taxon>Terriglobales</taxon>
        <taxon>Acidobacteriaceae</taxon>
        <taxon>Terriglobus</taxon>
    </lineage>
</organism>
<evidence type="ECO:0000313" key="7">
    <source>
        <dbReference type="EMBL" id="AFL87570.1"/>
    </source>
</evidence>
<keyword evidence="4 6" id="KW-1133">Transmembrane helix</keyword>
<keyword evidence="2" id="KW-1003">Cell membrane</keyword>
<evidence type="ECO:0000256" key="2">
    <source>
        <dbReference type="ARBA" id="ARBA00022475"/>
    </source>
</evidence>
<evidence type="ECO:0000256" key="4">
    <source>
        <dbReference type="ARBA" id="ARBA00022989"/>
    </source>
</evidence>
<dbReference type="eggNOG" id="COG2076">
    <property type="taxonomic scope" value="Bacteria"/>
</dbReference>
<gene>
    <name evidence="7" type="ordered locus">Terro_1260</name>
</gene>
<dbReference type="STRING" id="926566.Terro_1260"/>
<comment type="subcellular location">
    <subcellularLocation>
        <location evidence="1">Cell membrane</location>
        <topology evidence="1">Multi-pass membrane protein</topology>
    </subcellularLocation>
</comment>
<dbReference type="SUPFAM" id="SSF103481">
    <property type="entry name" value="Multidrug resistance efflux transporter EmrE"/>
    <property type="match status" value="1"/>
</dbReference>
<feature type="transmembrane region" description="Helical" evidence="6">
    <location>
        <begin position="49"/>
        <end position="68"/>
    </location>
</feature>
<evidence type="ECO:0000256" key="1">
    <source>
        <dbReference type="ARBA" id="ARBA00004651"/>
    </source>
</evidence>
<feature type="transmembrane region" description="Helical" evidence="6">
    <location>
        <begin position="75"/>
        <end position="93"/>
    </location>
</feature>
<dbReference type="RefSeq" id="WP_014785139.1">
    <property type="nucleotide sequence ID" value="NC_018014.1"/>
</dbReference>
<protein>
    <submittedName>
        <fullName evidence="7">EamA-like transporter family</fullName>
    </submittedName>
</protein>
<evidence type="ECO:0000256" key="6">
    <source>
        <dbReference type="SAM" id="Phobius"/>
    </source>
</evidence>
<reference evidence="7 8" key="1">
    <citation type="submission" date="2012-06" db="EMBL/GenBank/DDBJ databases">
        <title>Complete genome of Terriglobus roseus DSM 18391.</title>
        <authorList>
            <consortium name="US DOE Joint Genome Institute (JGI-PGF)"/>
            <person name="Lucas S."/>
            <person name="Copeland A."/>
            <person name="Lapidus A."/>
            <person name="Glavina del Rio T."/>
            <person name="Dalin E."/>
            <person name="Tice H."/>
            <person name="Bruce D."/>
            <person name="Goodwin L."/>
            <person name="Pitluck S."/>
            <person name="Peters L."/>
            <person name="Mikhailova N."/>
            <person name="Munk A.C.C."/>
            <person name="Kyrpides N."/>
            <person name="Mavromatis K."/>
            <person name="Ivanova N."/>
            <person name="Brettin T."/>
            <person name="Detter J.C."/>
            <person name="Han C."/>
            <person name="Larimer F."/>
            <person name="Land M."/>
            <person name="Hauser L."/>
            <person name="Markowitz V."/>
            <person name="Cheng J.-F."/>
            <person name="Hugenholtz P."/>
            <person name="Woyke T."/>
            <person name="Wu D."/>
            <person name="Brambilla E."/>
            <person name="Klenk H.-P."/>
            <person name="Eisen J.A."/>
        </authorList>
    </citation>
    <scope>NUCLEOTIDE SEQUENCE [LARGE SCALE GENOMIC DNA]</scope>
    <source>
        <strain evidence="8">DSM 18391 / NRRL B-41598 / KBS 63</strain>
    </source>
</reference>
<sequence length="125" mass="13199">MKAYRTEMLVTGSVVLAAAGQNVMKLGLMGRGALGTALLEWPLMVTRGLAGGLALYAFGTLLWCAAVARKDISYLYPLAATNYVLTGLVGHFVLHEPLGPLRCIGIVTIGLGIALLARTNREVIS</sequence>
<dbReference type="EMBL" id="CP003379">
    <property type="protein sequence ID" value="AFL87570.1"/>
    <property type="molecule type" value="Genomic_DNA"/>
</dbReference>
<dbReference type="AlphaFoldDB" id="I3ZEA2"/>
<dbReference type="HOGENOM" id="CLU_131462_2_3_0"/>
<dbReference type="Gene3D" id="1.10.3730.20">
    <property type="match status" value="1"/>
</dbReference>
<evidence type="ECO:0000256" key="3">
    <source>
        <dbReference type="ARBA" id="ARBA00022692"/>
    </source>
</evidence>
<evidence type="ECO:0000313" key="8">
    <source>
        <dbReference type="Proteomes" id="UP000006056"/>
    </source>
</evidence>
<keyword evidence="5 6" id="KW-0472">Membrane</keyword>
<evidence type="ECO:0000256" key="5">
    <source>
        <dbReference type="ARBA" id="ARBA00023136"/>
    </source>
</evidence>
<dbReference type="GO" id="GO:0022857">
    <property type="term" value="F:transmembrane transporter activity"/>
    <property type="evidence" value="ECO:0007669"/>
    <property type="project" value="InterPro"/>
</dbReference>
<keyword evidence="8" id="KW-1185">Reference proteome</keyword>
<keyword evidence="3 6" id="KW-0812">Transmembrane</keyword>